<comment type="function">
    <text evidence="10">Hydrolyzes the pyrophosphate bond of UDP-2,3-diacylglucosamine to yield 2,3-diacylglucosamine 1-phosphate (lipid X) and UMP by catalyzing the attack of water at the alpha-P atom. Involved in the biosynthesis of lipid A, a phosphorylated glycolipid that anchors the lipopolysaccharide to the outer membrane of the cell.</text>
</comment>
<dbReference type="InterPro" id="IPR004843">
    <property type="entry name" value="Calcineurin-like_PHP"/>
</dbReference>
<evidence type="ECO:0000256" key="5">
    <source>
        <dbReference type="ARBA" id="ARBA00022723"/>
    </source>
</evidence>
<evidence type="ECO:0000256" key="1">
    <source>
        <dbReference type="ARBA" id="ARBA00022475"/>
    </source>
</evidence>
<dbReference type="GO" id="GO:0016787">
    <property type="term" value="F:hydrolase activity"/>
    <property type="evidence" value="ECO:0007669"/>
    <property type="project" value="UniProtKB-KW"/>
</dbReference>
<dbReference type="InterPro" id="IPR010138">
    <property type="entry name" value="UDP-diacylglucosamine_Hdrlase"/>
</dbReference>
<dbReference type="InterPro" id="IPR029052">
    <property type="entry name" value="Metallo-depent_PP-like"/>
</dbReference>
<dbReference type="EC" id="3.6.1.54" evidence="10"/>
<feature type="binding site" evidence="10">
    <location>
        <position position="11"/>
    </location>
    <ligand>
        <name>Mn(2+)</name>
        <dbReference type="ChEBI" id="CHEBI:29035"/>
        <label>1</label>
    </ligand>
</feature>
<feature type="binding site" evidence="10">
    <location>
        <position position="42"/>
    </location>
    <ligand>
        <name>Mn(2+)</name>
        <dbReference type="ChEBI" id="CHEBI:29035"/>
        <label>1</label>
    </ligand>
</feature>
<protein>
    <recommendedName>
        <fullName evidence="10">UDP-2,3-diacylglucosamine hydrolase</fullName>
        <ecNumber evidence="10">3.6.1.54</ecNumber>
    </recommendedName>
    <alternativeName>
        <fullName evidence="10">UDP-2,3-diacylglucosamine diphosphatase</fullName>
    </alternativeName>
</protein>
<dbReference type="PANTHER" id="PTHR34990:SF1">
    <property type="entry name" value="UDP-2,3-DIACYLGLUCOSAMINE HYDROLASE"/>
    <property type="match status" value="1"/>
</dbReference>
<proteinExistence type="inferred from homology"/>
<comment type="cofactor">
    <cofactor evidence="10">
        <name>Mn(2+)</name>
        <dbReference type="ChEBI" id="CHEBI:29035"/>
    </cofactor>
    <text evidence="10">Binds 2 Mn(2+) ions per subunit in a binuclear metal center.</text>
</comment>
<comment type="caution">
    <text evidence="12">The sequence shown here is derived from an EMBL/GenBank/DDBJ whole genome shotgun (WGS) entry which is preliminary data.</text>
</comment>
<evidence type="ECO:0000313" key="13">
    <source>
        <dbReference type="Proteomes" id="UP001234343"/>
    </source>
</evidence>
<feature type="binding site" evidence="10">
    <location>
        <position position="79"/>
    </location>
    <ligand>
        <name>Mn(2+)</name>
        <dbReference type="ChEBI" id="CHEBI:29035"/>
        <label>2</label>
    </ligand>
</feature>
<evidence type="ECO:0000256" key="7">
    <source>
        <dbReference type="ARBA" id="ARBA00023098"/>
    </source>
</evidence>
<feature type="domain" description="Calcineurin-like phosphoesterase" evidence="11">
    <location>
        <begin position="5"/>
        <end position="199"/>
    </location>
</feature>
<organism evidence="12 13">
    <name type="scientific">Alteromonas arenosi</name>
    <dbReference type="NCBI Taxonomy" id="3055817"/>
    <lineage>
        <taxon>Bacteria</taxon>
        <taxon>Pseudomonadati</taxon>
        <taxon>Pseudomonadota</taxon>
        <taxon>Gammaproteobacteria</taxon>
        <taxon>Alteromonadales</taxon>
        <taxon>Alteromonadaceae</taxon>
        <taxon>Alteromonas/Salinimonas group</taxon>
        <taxon>Alteromonas</taxon>
    </lineage>
</organism>
<comment type="subcellular location">
    <subcellularLocation>
        <location evidence="10">Cell inner membrane</location>
        <topology evidence="10">Peripheral membrane protein</topology>
        <orientation evidence="10">Cytoplasmic side</orientation>
    </subcellularLocation>
</comment>
<feature type="binding site" evidence="10">
    <location>
        <position position="197"/>
    </location>
    <ligand>
        <name>Mn(2+)</name>
        <dbReference type="ChEBI" id="CHEBI:29035"/>
        <label>1</label>
    </ligand>
</feature>
<sequence length="242" mass="27866">MSVTYFISDLHLGEDFPAITRCFEVFMREKAPHAEALYVLGDLFEVWYGDDNNSPFNQHIAAVFKQVAEHTPVFFIHGNRDFMLGQRYANKAGFTILNEQTVIDLYGTPTLLLHGDELCTDDIAYMKFRRKSRSRWWQTMVKALPLSLRRYLATRGRKNSESNKMQLAADIMDVTPQAVIEALENHNVQQMIHGHTHRPDMHHLEANGKPATRIVLGDWYEQGSMLVATPEGLTLENIQFRQ</sequence>
<name>A0ABT7SVX6_9ALTE</name>
<evidence type="ECO:0000259" key="11">
    <source>
        <dbReference type="Pfam" id="PF00149"/>
    </source>
</evidence>
<dbReference type="EMBL" id="JAUCBP010000007">
    <property type="protein sequence ID" value="MDM7860350.1"/>
    <property type="molecule type" value="Genomic_DNA"/>
</dbReference>
<keyword evidence="1 10" id="KW-1003">Cell membrane</keyword>
<reference evidence="12 13" key="1">
    <citation type="submission" date="2023-06" db="EMBL/GenBank/DDBJ databases">
        <title>Alteromonas sp. ASW11-36 isolated from intertidal sand.</title>
        <authorList>
            <person name="Li Y."/>
        </authorList>
    </citation>
    <scope>NUCLEOTIDE SEQUENCE [LARGE SCALE GENOMIC DNA]</scope>
    <source>
        <strain evidence="12 13">ASW11-36</strain>
    </source>
</reference>
<keyword evidence="4 10" id="KW-0441">Lipid A biosynthesis</keyword>
<keyword evidence="6 10" id="KW-0378">Hydrolase</keyword>
<feature type="binding site" evidence="10">
    <location>
        <begin position="79"/>
        <end position="80"/>
    </location>
    <ligand>
        <name>substrate</name>
    </ligand>
</feature>
<evidence type="ECO:0000313" key="12">
    <source>
        <dbReference type="EMBL" id="MDM7860350.1"/>
    </source>
</evidence>
<comment type="pathway">
    <text evidence="10">Glycolipid biosynthesis; lipid IV(A) biosynthesis; lipid IV(A) from (3R)-3-hydroxytetradecanoyl-[acyl-carrier-protein] and UDP-N-acetyl-alpha-D-glucosamine: step 4/6.</text>
</comment>
<keyword evidence="9 10" id="KW-0464">Manganese</keyword>
<comment type="catalytic activity">
    <reaction evidence="10">
        <text>UDP-2-N,3-O-bis[(3R)-3-hydroxytetradecanoyl]-alpha-D-glucosamine + H2O = 2-N,3-O-bis[(3R)-3-hydroxytetradecanoyl]-alpha-D-glucosaminyl 1-phosphate + UMP + 2 H(+)</text>
        <dbReference type="Rhea" id="RHEA:25213"/>
        <dbReference type="ChEBI" id="CHEBI:15377"/>
        <dbReference type="ChEBI" id="CHEBI:15378"/>
        <dbReference type="ChEBI" id="CHEBI:57865"/>
        <dbReference type="ChEBI" id="CHEBI:57957"/>
        <dbReference type="ChEBI" id="CHEBI:78847"/>
        <dbReference type="EC" id="3.6.1.54"/>
    </reaction>
</comment>
<feature type="binding site" evidence="10">
    <location>
        <position position="9"/>
    </location>
    <ligand>
        <name>Mn(2+)</name>
        <dbReference type="ChEBI" id="CHEBI:29035"/>
        <label>1</label>
    </ligand>
</feature>
<keyword evidence="7 10" id="KW-0443">Lipid metabolism</keyword>
<accession>A0ABT7SVX6</accession>
<dbReference type="NCBIfam" id="NF003743">
    <property type="entry name" value="PRK05340.1"/>
    <property type="match status" value="1"/>
</dbReference>
<keyword evidence="3 10" id="KW-0997">Cell inner membrane</keyword>
<dbReference type="PANTHER" id="PTHR34990">
    <property type="entry name" value="UDP-2,3-DIACYLGLUCOSAMINE HYDROLASE-RELATED"/>
    <property type="match status" value="1"/>
</dbReference>
<dbReference type="RefSeq" id="WP_289364654.1">
    <property type="nucleotide sequence ID" value="NZ_JAUCBP010000007.1"/>
</dbReference>
<dbReference type="HAMAP" id="MF_00575">
    <property type="entry name" value="LpxH"/>
    <property type="match status" value="1"/>
</dbReference>
<keyword evidence="2 10" id="KW-0444">Lipid biosynthesis</keyword>
<evidence type="ECO:0000256" key="8">
    <source>
        <dbReference type="ARBA" id="ARBA00023136"/>
    </source>
</evidence>
<dbReference type="InterPro" id="IPR043461">
    <property type="entry name" value="LpxH-like"/>
</dbReference>
<feature type="binding site" evidence="10">
    <location>
        <position position="42"/>
    </location>
    <ligand>
        <name>Mn(2+)</name>
        <dbReference type="ChEBI" id="CHEBI:29035"/>
        <label>2</label>
    </ligand>
</feature>
<dbReference type="SUPFAM" id="SSF56300">
    <property type="entry name" value="Metallo-dependent phosphatases"/>
    <property type="match status" value="1"/>
</dbReference>
<evidence type="ECO:0000256" key="10">
    <source>
        <dbReference type="HAMAP-Rule" id="MF_00575"/>
    </source>
</evidence>
<dbReference type="Gene3D" id="3.60.21.10">
    <property type="match status" value="1"/>
</dbReference>
<keyword evidence="5 10" id="KW-0479">Metal-binding</keyword>
<feature type="binding site" evidence="10">
    <location>
        <position position="114"/>
    </location>
    <ligand>
        <name>Mn(2+)</name>
        <dbReference type="ChEBI" id="CHEBI:29035"/>
        <label>2</label>
    </ligand>
</feature>
<gene>
    <name evidence="10" type="primary">lpxH</name>
    <name evidence="12" type="ORF">QTP81_07055</name>
</gene>
<dbReference type="CDD" id="cd07398">
    <property type="entry name" value="MPP_YbbF-LpxH"/>
    <property type="match status" value="1"/>
</dbReference>
<evidence type="ECO:0000256" key="2">
    <source>
        <dbReference type="ARBA" id="ARBA00022516"/>
    </source>
</evidence>
<comment type="caution">
    <text evidence="10">Lacks conserved residue(s) required for the propagation of feature annotation.</text>
</comment>
<evidence type="ECO:0000256" key="4">
    <source>
        <dbReference type="ARBA" id="ARBA00022556"/>
    </source>
</evidence>
<feature type="binding site" evidence="10">
    <location>
        <position position="160"/>
    </location>
    <ligand>
        <name>substrate</name>
    </ligand>
</feature>
<feature type="binding site" evidence="10">
    <location>
        <position position="195"/>
    </location>
    <ligand>
        <name>Mn(2+)</name>
        <dbReference type="ChEBI" id="CHEBI:29035"/>
        <label>2</label>
    </ligand>
</feature>
<feature type="binding site" evidence="10">
    <location>
        <position position="195"/>
    </location>
    <ligand>
        <name>substrate</name>
    </ligand>
</feature>
<feature type="binding site" evidence="10">
    <location>
        <position position="122"/>
    </location>
    <ligand>
        <name>substrate</name>
    </ligand>
</feature>
<dbReference type="Proteomes" id="UP001234343">
    <property type="component" value="Unassembled WGS sequence"/>
</dbReference>
<evidence type="ECO:0000256" key="6">
    <source>
        <dbReference type="ARBA" id="ARBA00022801"/>
    </source>
</evidence>
<keyword evidence="8 10" id="KW-0472">Membrane</keyword>
<dbReference type="NCBIfam" id="TIGR01854">
    <property type="entry name" value="lipid_A_lpxH"/>
    <property type="match status" value="1"/>
</dbReference>
<feature type="binding site" evidence="10">
    <location>
        <position position="164"/>
    </location>
    <ligand>
        <name>substrate</name>
    </ligand>
</feature>
<keyword evidence="13" id="KW-1185">Reference proteome</keyword>
<evidence type="ECO:0000256" key="9">
    <source>
        <dbReference type="ARBA" id="ARBA00023211"/>
    </source>
</evidence>
<evidence type="ECO:0000256" key="3">
    <source>
        <dbReference type="ARBA" id="ARBA00022519"/>
    </source>
</evidence>
<dbReference type="Pfam" id="PF00149">
    <property type="entry name" value="Metallophos"/>
    <property type="match status" value="1"/>
</dbReference>
<comment type="similarity">
    <text evidence="10">Belongs to the LpxH family.</text>
</comment>